<dbReference type="PANTHER" id="PTHR40114">
    <property type="entry name" value="SLR0698 PROTEIN"/>
    <property type="match status" value="1"/>
</dbReference>
<evidence type="ECO:0000313" key="3">
    <source>
        <dbReference type="EMBL" id="MSS63097.1"/>
    </source>
</evidence>
<keyword evidence="4" id="KW-1185">Reference proteome</keyword>
<evidence type="ECO:0000256" key="1">
    <source>
        <dbReference type="PIRSR" id="PIRSR016487-1"/>
    </source>
</evidence>
<comment type="caution">
    <text evidence="3">The sequence shown here is derived from an EMBL/GenBank/DDBJ whole genome shotgun (WGS) entry which is preliminary data.</text>
</comment>
<name>A0A6L5XX28_9FIRM</name>
<dbReference type="PANTHER" id="PTHR40114:SF1">
    <property type="entry name" value="SLR0698 PROTEIN"/>
    <property type="match status" value="1"/>
</dbReference>
<dbReference type="InterPro" id="IPR033469">
    <property type="entry name" value="CYTH-like_dom_sf"/>
</dbReference>
<accession>A0A6L5XX28</accession>
<gene>
    <name evidence="3" type="ORF">FYJ58_04290</name>
</gene>
<evidence type="ECO:0000313" key="4">
    <source>
        <dbReference type="Proteomes" id="UP000482209"/>
    </source>
</evidence>
<reference evidence="3 4" key="1">
    <citation type="submission" date="2019-08" db="EMBL/GenBank/DDBJ databases">
        <title>In-depth cultivation of the pig gut microbiome towards novel bacterial diversity and tailored functional studies.</title>
        <authorList>
            <person name="Wylensek D."/>
            <person name="Hitch T.C.A."/>
            <person name="Clavel T."/>
        </authorList>
    </citation>
    <scope>NUCLEOTIDE SEQUENCE [LARGE SCALE GENOMIC DNA]</scope>
    <source>
        <strain evidence="3 4">WCA-693-APC-MOT-I</strain>
    </source>
</reference>
<feature type="domain" description="CYTH" evidence="2">
    <location>
        <begin position="1"/>
        <end position="157"/>
    </location>
</feature>
<dbReference type="InterPro" id="IPR023577">
    <property type="entry name" value="CYTH_domain"/>
</dbReference>
<sequence>MEIEKKYTVKYLPEGYETYPSKRIEQGYLCESPVIRIRKSNDSYILTYKSKLGVKTEDEEEAEARVNQEVEVFLTEEGYTHLKKKVDGNMIEKTRYIIPLEGERKAELDVFHGALEGLCFVEVEFDSLEQAKNFIAPEWFDEDVSFDSRYLNKNLIYEDGLGLFRSEKEKE</sequence>
<dbReference type="InterPro" id="IPR012042">
    <property type="entry name" value="NeuTTM/CthTTM-like"/>
</dbReference>
<dbReference type="PIRSF" id="PIRSF016487">
    <property type="entry name" value="CYTH_UCP016487"/>
    <property type="match status" value="1"/>
</dbReference>
<dbReference type="Gene3D" id="2.40.320.10">
    <property type="entry name" value="Hypothetical Protein Pfu-838710-001"/>
    <property type="match status" value="1"/>
</dbReference>
<dbReference type="PROSITE" id="PS51707">
    <property type="entry name" value="CYTH"/>
    <property type="match status" value="1"/>
</dbReference>
<dbReference type="SMART" id="SM01118">
    <property type="entry name" value="CYTH"/>
    <property type="match status" value="1"/>
</dbReference>
<dbReference type="AlphaFoldDB" id="A0A6L5XX28"/>
<dbReference type="RefSeq" id="WP_154517744.1">
    <property type="nucleotide sequence ID" value="NZ_VUMT01000004.1"/>
</dbReference>
<proteinExistence type="predicted"/>
<evidence type="ECO:0000259" key="2">
    <source>
        <dbReference type="PROSITE" id="PS51707"/>
    </source>
</evidence>
<dbReference type="SUPFAM" id="SSF55154">
    <property type="entry name" value="CYTH-like phosphatases"/>
    <property type="match status" value="1"/>
</dbReference>
<protein>
    <submittedName>
        <fullName evidence="3">CYTH domain-containing protein</fullName>
    </submittedName>
</protein>
<dbReference type="Proteomes" id="UP000482209">
    <property type="component" value="Unassembled WGS sequence"/>
</dbReference>
<feature type="active site" description="Proton acceptor" evidence="1">
    <location>
        <position position="28"/>
    </location>
</feature>
<dbReference type="CDD" id="cd07761">
    <property type="entry name" value="CYTH-like_CthTTM-like"/>
    <property type="match status" value="1"/>
</dbReference>
<organism evidence="3 4">
    <name type="scientific">Velocimicrobium porci</name>
    <dbReference type="NCBI Taxonomy" id="2606634"/>
    <lineage>
        <taxon>Bacteria</taxon>
        <taxon>Bacillati</taxon>
        <taxon>Bacillota</taxon>
        <taxon>Clostridia</taxon>
        <taxon>Lachnospirales</taxon>
        <taxon>Lachnospiraceae</taxon>
        <taxon>Velocimicrobium</taxon>
    </lineage>
</organism>
<dbReference type="EMBL" id="VUMT01000004">
    <property type="protein sequence ID" value="MSS63097.1"/>
    <property type="molecule type" value="Genomic_DNA"/>
</dbReference>